<comment type="caution">
    <text evidence="1">The sequence shown here is derived from an EMBL/GenBank/DDBJ whole genome shotgun (WGS) entry which is preliminary data.</text>
</comment>
<proteinExistence type="predicted"/>
<evidence type="ECO:0000313" key="2">
    <source>
        <dbReference type="Proteomes" id="UP000821845"/>
    </source>
</evidence>
<dbReference type="Proteomes" id="UP000821845">
    <property type="component" value="Chromosome 1"/>
</dbReference>
<dbReference type="EMBL" id="CM023481">
    <property type="protein sequence ID" value="KAH6945567.1"/>
    <property type="molecule type" value="Genomic_DNA"/>
</dbReference>
<protein>
    <submittedName>
        <fullName evidence="1">Uncharacterized protein</fullName>
    </submittedName>
</protein>
<organism evidence="1 2">
    <name type="scientific">Hyalomma asiaticum</name>
    <name type="common">Tick</name>
    <dbReference type="NCBI Taxonomy" id="266040"/>
    <lineage>
        <taxon>Eukaryota</taxon>
        <taxon>Metazoa</taxon>
        <taxon>Ecdysozoa</taxon>
        <taxon>Arthropoda</taxon>
        <taxon>Chelicerata</taxon>
        <taxon>Arachnida</taxon>
        <taxon>Acari</taxon>
        <taxon>Parasitiformes</taxon>
        <taxon>Ixodida</taxon>
        <taxon>Ixodoidea</taxon>
        <taxon>Ixodidae</taxon>
        <taxon>Hyalomminae</taxon>
        <taxon>Hyalomma</taxon>
    </lineage>
</organism>
<evidence type="ECO:0000313" key="1">
    <source>
        <dbReference type="EMBL" id="KAH6945567.1"/>
    </source>
</evidence>
<accession>A0ACB7TGX5</accession>
<sequence>MHWSKIRVRIGSIKATCAESRLRERRRHHRGICVTRAGTAGFSEAQSCTKAASRNKSKAEALAIMGIVKYLLEDDRVNKDLNPKTASDRGPRQQRKQRLAPVPVALPESFGPSMEEILTVFDDLVASTPYLHDNIFNGSIELFPNEAGNFDVPAFDIITGRPPKPSDEFNRCRDRERYFKAEISWNGTYQWASKDVPILTPRGGQITSAVYRERMVAICGGTGSGKTTQVPHFALEDQGQGSRCNIVITPPRRLSAISMARRVATERTKDLSDIAGYKVEFSMQLLALRGGLLFCTVGIFLRYLQHNSKLRGLSDVIVDEDHERDVCTDFLLVLLRESHAVNSTTNVIIMSATINTDKFSEYFDGAPVLKSTGRTHPEAQFFLEDLISEGIVTTEPAEKCHDEPVKMVPDVLTDIMEMKPPCAILSFLPGWNKINKVRQELCKRAPADFHDWILPLRSRIQHQVYYKIFGNPPSEVRKVILTTNIAETSITVNDVVYAVDTRPNRGSSVTTNPQV</sequence>
<name>A0ACB7TGX5_HYAAI</name>
<keyword evidence="2" id="KW-1185">Reference proteome</keyword>
<reference evidence="1" key="1">
    <citation type="submission" date="2020-05" db="EMBL/GenBank/DDBJ databases">
        <title>Large-scale comparative analyses of tick genomes elucidate their genetic diversity and vector capacities.</title>
        <authorList>
            <person name="Jia N."/>
            <person name="Wang J."/>
            <person name="Shi W."/>
            <person name="Du L."/>
            <person name="Sun Y."/>
            <person name="Zhan W."/>
            <person name="Jiang J."/>
            <person name="Wang Q."/>
            <person name="Zhang B."/>
            <person name="Ji P."/>
            <person name="Sakyi L.B."/>
            <person name="Cui X."/>
            <person name="Yuan T."/>
            <person name="Jiang B."/>
            <person name="Yang W."/>
            <person name="Lam T.T.-Y."/>
            <person name="Chang Q."/>
            <person name="Ding S."/>
            <person name="Wang X."/>
            <person name="Zhu J."/>
            <person name="Ruan X."/>
            <person name="Zhao L."/>
            <person name="Wei J."/>
            <person name="Que T."/>
            <person name="Du C."/>
            <person name="Cheng J."/>
            <person name="Dai P."/>
            <person name="Han X."/>
            <person name="Huang E."/>
            <person name="Gao Y."/>
            <person name="Liu J."/>
            <person name="Shao H."/>
            <person name="Ye R."/>
            <person name="Li L."/>
            <person name="Wei W."/>
            <person name="Wang X."/>
            <person name="Wang C."/>
            <person name="Yang T."/>
            <person name="Huo Q."/>
            <person name="Li W."/>
            <person name="Guo W."/>
            <person name="Chen H."/>
            <person name="Zhou L."/>
            <person name="Ni X."/>
            <person name="Tian J."/>
            <person name="Zhou Y."/>
            <person name="Sheng Y."/>
            <person name="Liu T."/>
            <person name="Pan Y."/>
            <person name="Xia L."/>
            <person name="Li J."/>
            <person name="Zhao F."/>
            <person name="Cao W."/>
        </authorList>
    </citation>
    <scope>NUCLEOTIDE SEQUENCE</scope>
    <source>
        <strain evidence="1">Hyas-2018</strain>
    </source>
</reference>
<gene>
    <name evidence="1" type="ORF">HPB50_009018</name>
</gene>